<feature type="domain" description="O-methyltransferase C-terminal" evidence="4">
    <location>
        <begin position="531"/>
        <end position="735"/>
    </location>
</feature>
<evidence type="ECO:0000256" key="1">
    <source>
        <dbReference type="ARBA" id="ARBA00022603"/>
    </source>
</evidence>
<dbReference type="InterPro" id="IPR016461">
    <property type="entry name" value="COMT-like"/>
</dbReference>
<dbReference type="EMBL" id="PYDT01000010">
    <property type="protein sequence ID" value="THU47864.1"/>
    <property type="molecule type" value="Genomic_DNA"/>
</dbReference>
<dbReference type="SUPFAM" id="SSF53335">
    <property type="entry name" value="S-adenosyl-L-methionine-dependent methyltransferases"/>
    <property type="match status" value="2"/>
</dbReference>
<feature type="domain" description="O-methyltransferase dimerisation" evidence="5">
    <location>
        <begin position="415"/>
        <end position="508"/>
    </location>
</feature>
<dbReference type="FunFam" id="1.10.10.10:FF:000357">
    <property type="entry name" value="Caffeic acid 3-O-methyltransferase"/>
    <property type="match status" value="2"/>
</dbReference>
<feature type="domain" description="O-methyltransferase C-terminal" evidence="4">
    <location>
        <begin position="300"/>
        <end position="380"/>
    </location>
</feature>
<evidence type="ECO:0000256" key="2">
    <source>
        <dbReference type="ARBA" id="ARBA00022679"/>
    </source>
</evidence>
<dbReference type="InterPro" id="IPR001077">
    <property type="entry name" value="COMT_C"/>
</dbReference>
<proteinExistence type="predicted"/>
<sequence>MASTDNIQQLTLEEEEEAGARALQLVSSCVLPFTLKAAIELRLLDIIVEAGQDASLSPVEIAARLPTKNPQAATTVDRILRLLAANRVVSCSTVHTGTDGHPLRRYGAAPICKYLTKNEDGVSLADMALVHQDKVFVDAWYYLKDSVLEGFVPLNSAYGMPVFDYISTDPRFNKVFNAGMRGHSSVIVNNLLRVYGGFDDVEVLVDVGGNDGATLQMITSRHTHIKGINYDLPHVITGAKSLPGVKHDHGNKHVRNCSERRRRVLEVQIPLKEELNLDCTIKSCFDICVERAKLEQVQNLQWILHDWSDEHCMKILKNCWKALPQHGKIIVVEHVLPAVPRPTANAQAVFQLDLAMLVYCVGGKERTEKEFKALATEAGFPGFKPSHLTSSMASTDNIQQLTLEEEEEAGARALQLVSSCVLPFTLKAAIELRLLDIIVEAGQDASLSPVEIAARLPTKNPQAATTVDRILRLLAANRVVSCSTVHTGTDGHPLRRYGAAPICKYLTKNEDGVSLADMALVHQDKVFVDAWYYLKDSVLEGFVPLNSTYGMPVFDYIGTDPRFNKVFNAGMRGHSSVIVNNLLRVYGGFDDVEVLVDVGGNDGATLQMITSSHTHIKGINYDLPHVITGAKPLPGVKHVHGNMFETVPSGDAVFLKWILHDWSDEHCMKILKNCWKALPQHGKIIVVEHVLPAVPEPTANAQAVIQLDLAMLVYCVGGKERTEKEFKALATEAGFPGFKASHVFAETWVMEFIK</sequence>
<comment type="caution">
    <text evidence="6">The sequence shown here is derived from an EMBL/GenBank/DDBJ whole genome shotgun (WGS) entry which is preliminary data.</text>
</comment>
<organism evidence="6 7">
    <name type="scientific">Musa balbisiana</name>
    <name type="common">Banana</name>
    <dbReference type="NCBI Taxonomy" id="52838"/>
    <lineage>
        <taxon>Eukaryota</taxon>
        <taxon>Viridiplantae</taxon>
        <taxon>Streptophyta</taxon>
        <taxon>Embryophyta</taxon>
        <taxon>Tracheophyta</taxon>
        <taxon>Spermatophyta</taxon>
        <taxon>Magnoliopsida</taxon>
        <taxon>Liliopsida</taxon>
        <taxon>Zingiberales</taxon>
        <taxon>Musaceae</taxon>
        <taxon>Musa</taxon>
    </lineage>
</organism>
<dbReference type="PANTHER" id="PTHR11746">
    <property type="entry name" value="O-METHYLTRANSFERASE"/>
    <property type="match status" value="1"/>
</dbReference>
<dbReference type="Gene3D" id="3.40.50.150">
    <property type="entry name" value="Vaccinia Virus protein VP39"/>
    <property type="match status" value="2"/>
</dbReference>
<name>A0A4S8IJ33_MUSBA</name>
<reference evidence="6 7" key="1">
    <citation type="journal article" date="2019" name="Nat. Plants">
        <title>Genome sequencing of Musa balbisiana reveals subgenome evolution and function divergence in polyploid bananas.</title>
        <authorList>
            <person name="Yao X."/>
        </authorList>
    </citation>
    <scope>NUCLEOTIDE SEQUENCE [LARGE SCALE GENOMIC DNA]</scope>
    <source>
        <strain evidence="7">cv. DH-PKW</strain>
        <tissue evidence="6">Leaves</tissue>
    </source>
</reference>
<gene>
    <name evidence="6" type="ORF">C4D60_Mb09t20150</name>
</gene>
<dbReference type="Pfam" id="PF08100">
    <property type="entry name" value="Dimerisation"/>
    <property type="match status" value="2"/>
</dbReference>
<dbReference type="PROSITE" id="PS51683">
    <property type="entry name" value="SAM_OMT_II"/>
    <property type="match status" value="2"/>
</dbReference>
<protein>
    <recommendedName>
        <fullName evidence="8">O-methyltransferase domain-containing protein</fullName>
    </recommendedName>
</protein>
<keyword evidence="1" id="KW-0489">Methyltransferase</keyword>
<dbReference type="GO" id="GO:0008171">
    <property type="term" value="F:O-methyltransferase activity"/>
    <property type="evidence" value="ECO:0007669"/>
    <property type="project" value="InterPro"/>
</dbReference>
<dbReference type="Gene3D" id="1.10.10.10">
    <property type="entry name" value="Winged helix-like DNA-binding domain superfamily/Winged helix DNA-binding domain"/>
    <property type="match status" value="2"/>
</dbReference>
<dbReference type="STRING" id="52838.A0A4S8IJ33"/>
<feature type="domain" description="O-methyltransferase dimerisation" evidence="5">
    <location>
        <begin position="24"/>
        <end position="117"/>
    </location>
</feature>
<evidence type="ECO:0008006" key="8">
    <source>
        <dbReference type="Google" id="ProtNLM"/>
    </source>
</evidence>
<evidence type="ECO:0000256" key="3">
    <source>
        <dbReference type="ARBA" id="ARBA00022691"/>
    </source>
</evidence>
<evidence type="ECO:0000313" key="7">
    <source>
        <dbReference type="Proteomes" id="UP000317650"/>
    </source>
</evidence>
<dbReference type="SUPFAM" id="SSF46785">
    <property type="entry name" value="Winged helix' DNA-binding domain"/>
    <property type="match status" value="2"/>
</dbReference>
<evidence type="ECO:0000259" key="5">
    <source>
        <dbReference type="Pfam" id="PF08100"/>
    </source>
</evidence>
<evidence type="ECO:0000313" key="6">
    <source>
        <dbReference type="EMBL" id="THU47864.1"/>
    </source>
</evidence>
<dbReference type="InterPro" id="IPR036388">
    <property type="entry name" value="WH-like_DNA-bd_sf"/>
</dbReference>
<keyword evidence="3" id="KW-0949">S-adenosyl-L-methionine</keyword>
<dbReference type="Proteomes" id="UP000317650">
    <property type="component" value="Chromosome 9"/>
</dbReference>
<accession>A0A4S8IJ33</accession>
<keyword evidence="2" id="KW-0808">Transferase</keyword>
<dbReference type="GO" id="GO:0046983">
    <property type="term" value="F:protein dimerization activity"/>
    <property type="evidence" value="ECO:0007669"/>
    <property type="project" value="InterPro"/>
</dbReference>
<dbReference type="InterPro" id="IPR012967">
    <property type="entry name" value="COMT_dimerisation"/>
</dbReference>
<dbReference type="Pfam" id="PF00891">
    <property type="entry name" value="Methyltransf_2"/>
    <property type="match status" value="3"/>
</dbReference>
<dbReference type="FunFam" id="3.40.50.150:FF:000061">
    <property type="entry name" value="Caffeic acid O-methyltransferase"/>
    <property type="match status" value="1"/>
</dbReference>
<dbReference type="InterPro" id="IPR036390">
    <property type="entry name" value="WH_DNA-bd_sf"/>
</dbReference>
<dbReference type="AlphaFoldDB" id="A0A4S8IJ33"/>
<evidence type="ECO:0000259" key="4">
    <source>
        <dbReference type="Pfam" id="PF00891"/>
    </source>
</evidence>
<dbReference type="GO" id="GO:0032259">
    <property type="term" value="P:methylation"/>
    <property type="evidence" value="ECO:0007669"/>
    <property type="project" value="UniProtKB-KW"/>
</dbReference>
<feature type="domain" description="O-methyltransferase C-terminal" evidence="4">
    <location>
        <begin position="140"/>
        <end position="246"/>
    </location>
</feature>
<keyword evidence="7" id="KW-1185">Reference proteome</keyword>
<dbReference type="InterPro" id="IPR029063">
    <property type="entry name" value="SAM-dependent_MTases_sf"/>
</dbReference>